<sequence length="1038" mass="107473">MAERAHIRGVLAAVVTLALAAGAAPFAGVGVGPAAAAPAAGYDVVIPAVNKPVLADRYVTSAGSHGYFRVFDGVGQWVPYESGTPRTAAGSGGVPLILPDGSERFAEPWAGTIRLTDPAAGTSTNFALPHGYSFAAAIGTSEGWAAIATAEVLNTDGNVIGKTVHLLTFDAGATTFVDRPVTGLPADGQYRATMLKGETAARVVVATTSDSGMALNVVDLADAATVHTTQAPSGVTFFSNSHSFGWYSTGTLTLHSLADPAAAPRTVSLPAEANAGSTAYDITLTDSALLAVRKGSTWNDGRADPLYSVPLDGGPVTEPLPDASAPHASGDAGAYVSGGTDADHWDTYRIAPSGGTPVALFHNRILRPVRYGLTLGHGRLAFMEGREDNTGAVYAALYHQDEGVGPVPQPTSAPYLSSLGGAPVSSCATPGHCTAGLAMGSDEYTLSWVEEGADGKDTVRAENNTMLGGVPVDSSGGRIVDASEWTTIYNSGSNGRQYIVSPGYRKVVMTRPIVPAALWGDTLWSATGTKGQLAQTDLVHNSSAGPVTRPSLTTDAPCAIKEVQALGRWLYWSCGASGPAGVYDRTAKKSVRVPAGPALLGDGFVLRHPGDQLQLTDIRPGTAGATRTLAALPADPALPDTGRGNTWTLDKFRGAIAYTTADAATHLVSPVIAPAPVNAAWSDVRVQSWPRDGGYGDWSGEWLLSGAVSGWKLEIRSMATGALQATRSGGATRSSIYANWNGRDANGVYATDGGYRWTLTTTAANGVSQGGTTASGVLYVYGGRPTQHSLTAGGSANVLGVTPAGVLRLYQAAANGTLNPPQTADHGWPTTATYLAFGDLDNNGYGNLLVRTSDGKLRSYPGDGEGSFLRSDPSRLIGPGWNIYNTLLAPGDLTGDGRPDLLARTPSGDLYLYADNGSGAFRARVKIGYGFGIFSTMTGVGDLTGDGTGDLVARDRSGVLWRYAGDGKGRLKARVRVGPGWNTYTALVGPGDLNRDGRADLVARDASGVLWRYFGTSGGQFGPRVRIGGGWDGYRLLF</sequence>
<dbReference type="InterPro" id="IPR028994">
    <property type="entry name" value="Integrin_alpha_N"/>
</dbReference>
<dbReference type="AlphaFoldDB" id="A0A1I2JDS5"/>
<dbReference type="EMBL" id="FONG01000017">
    <property type="protein sequence ID" value="SFF52003.1"/>
    <property type="molecule type" value="Genomic_DNA"/>
</dbReference>
<dbReference type="PANTHER" id="PTHR44103">
    <property type="entry name" value="PROPROTEIN CONVERTASE P"/>
    <property type="match status" value="1"/>
</dbReference>
<keyword evidence="4" id="KW-1185">Reference proteome</keyword>
<dbReference type="SUPFAM" id="SSF69318">
    <property type="entry name" value="Integrin alpha N-terminal domain"/>
    <property type="match status" value="1"/>
</dbReference>
<evidence type="ECO:0000256" key="2">
    <source>
        <dbReference type="SAM" id="SignalP"/>
    </source>
</evidence>
<protein>
    <submittedName>
        <fullName evidence="3">Repeat domain-containing protein</fullName>
    </submittedName>
</protein>
<dbReference type="Proteomes" id="UP000199323">
    <property type="component" value="Unassembled WGS sequence"/>
</dbReference>
<organism evidence="3 4">
    <name type="scientific">Actinacidiphila alni</name>
    <dbReference type="NCBI Taxonomy" id="380248"/>
    <lineage>
        <taxon>Bacteria</taxon>
        <taxon>Bacillati</taxon>
        <taxon>Actinomycetota</taxon>
        <taxon>Actinomycetes</taxon>
        <taxon>Kitasatosporales</taxon>
        <taxon>Streptomycetaceae</taxon>
        <taxon>Actinacidiphila</taxon>
    </lineage>
</organism>
<keyword evidence="1 2" id="KW-0732">Signal</keyword>
<dbReference type="InterPro" id="IPR013517">
    <property type="entry name" value="FG-GAP"/>
</dbReference>
<evidence type="ECO:0000256" key="1">
    <source>
        <dbReference type="ARBA" id="ARBA00022729"/>
    </source>
</evidence>
<dbReference type="RefSeq" id="WP_093715985.1">
    <property type="nucleotide sequence ID" value="NZ_FONG01000017.1"/>
</dbReference>
<gene>
    <name evidence="3" type="ORF">SAMN05216251_11773</name>
</gene>
<dbReference type="Gene3D" id="2.115.10.10">
    <property type="entry name" value="Tachylectin 2"/>
    <property type="match status" value="1"/>
</dbReference>
<dbReference type="OrthoDB" id="3275941at2"/>
<feature type="chain" id="PRO_5038420450" evidence="2">
    <location>
        <begin position="24"/>
        <end position="1038"/>
    </location>
</feature>
<dbReference type="Pfam" id="PF01839">
    <property type="entry name" value="FG-GAP"/>
    <property type="match status" value="1"/>
</dbReference>
<proteinExistence type="predicted"/>
<reference evidence="3 4" key="1">
    <citation type="submission" date="2016-10" db="EMBL/GenBank/DDBJ databases">
        <authorList>
            <person name="de Groot N.N."/>
        </authorList>
    </citation>
    <scope>NUCLEOTIDE SEQUENCE [LARGE SCALE GENOMIC DNA]</scope>
    <source>
        <strain evidence="3 4">CGMCC 4.3510</strain>
    </source>
</reference>
<name>A0A1I2JDS5_9ACTN</name>
<dbReference type="Pfam" id="PF13517">
    <property type="entry name" value="FG-GAP_3"/>
    <property type="match status" value="1"/>
</dbReference>
<feature type="signal peptide" evidence="2">
    <location>
        <begin position="1"/>
        <end position="23"/>
    </location>
</feature>
<dbReference type="PANTHER" id="PTHR44103:SF1">
    <property type="entry name" value="PROPROTEIN CONVERTASE P"/>
    <property type="match status" value="1"/>
</dbReference>
<evidence type="ECO:0000313" key="4">
    <source>
        <dbReference type="Proteomes" id="UP000199323"/>
    </source>
</evidence>
<accession>A0A1I2JDS5</accession>
<evidence type="ECO:0000313" key="3">
    <source>
        <dbReference type="EMBL" id="SFF52003.1"/>
    </source>
</evidence>
<dbReference type="STRING" id="380248.SAMN05216251_11773"/>